<evidence type="ECO:0000256" key="1">
    <source>
        <dbReference type="ARBA" id="ARBA00004123"/>
    </source>
</evidence>
<name>A0A9P8T8B2_9ASCO</name>
<dbReference type="GO" id="GO:0005655">
    <property type="term" value="C:nucleolar ribonuclease P complex"/>
    <property type="evidence" value="ECO:0007669"/>
    <property type="project" value="InterPro"/>
</dbReference>
<dbReference type="Gene3D" id="3.30.110.20">
    <property type="entry name" value="Alba-like domain"/>
    <property type="match status" value="1"/>
</dbReference>
<comment type="subcellular location">
    <subcellularLocation>
        <location evidence="1">Nucleus</location>
    </subcellularLocation>
</comment>
<dbReference type="PANTHER" id="PTHR28256">
    <property type="entry name" value="RIBONUCLEASES P/MRP PROTEIN SUBUNIT POP7"/>
    <property type="match status" value="1"/>
</dbReference>
<reference evidence="4" key="2">
    <citation type="submission" date="2021-01" db="EMBL/GenBank/DDBJ databases">
        <authorList>
            <person name="Schikora-Tamarit M.A."/>
        </authorList>
    </citation>
    <scope>NUCLEOTIDE SEQUENCE</scope>
    <source>
        <strain evidence="4">CBS6075</strain>
    </source>
</reference>
<keyword evidence="5" id="KW-1185">Reference proteome</keyword>
<reference evidence="4" key="1">
    <citation type="journal article" date="2021" name="Open Biol.">
        <title>Shared evolutionary footprints suggest mitochondrial oxidative damage underlies multiple complex I losses in fungi.</title>
        <authorList>
            <person name="Schikora-Tamarit M.A."/>
            <person name="Marcet-Houben M."/>
            <person name="Nosek J."/>
            <person name="Gabaldon T."/>
        </authorList>
    </citation>
    <scope>NUCLEOTIDE SEQUENCE</scope>
    <source>
        <strain evidence="4">CBS6075</strain>
    </source>
</reference>
<organism evidence="4 5">
    <name type="scientific">Ogataea philodendri</name>
    <dbReference type="NCBI Taxonomy" id="1378263"/>
    <lineage>
        <taxon>Eukaryota</taxon>
        <taxon>Fungi</taxon>
        <taxon>Dikarya</taxon>
        <taxon>Ascomycota</taxon>
        <taxon>Saccharomycotina</taxon>
        <taxon>Pichiomycetes</taxon>
        <taxon>Pichiales</taxon>
        <taxon>Pichiaceae</taxon>
        <taxon>Ogataea</taxon>
    </lineage>
</organism>
<dbReference type="GO" id="GO:0000294">
    <property type="term" value="P:nuclear-transcribed mRNA catabolic process, RNase MRP-dependent"/>
    <property type="evidence" value="ECO:0007669"/>
    <property type="project" value="TreeGrafter"/>
</dbReference>
<dbReference type="GO" id="GO:0000172">
    <property type="term" value="C:ribonuclease MRP complex"/>
    <property type="evidence" value="ECO:0007669"/>
    <property type="project" value="InterPro"/>
</dbReference>
<dbReference type="GeneID" id="70234548"/>
<dbReference type="EMBL" id="JAEUBE010000158">
    <property type="protein sequence ID" value="KAH3668826.1"/>
    <property type="molecule type" value="Genomic_DNA"/>
</dbReference>
<gene>
    <name evidence="4" type="ORF">OGAPHI_002581</name>
</gene>
<dbReference type="GO" id="GO:0001682">
    <property type="term" value="P:tRNA 5'-leader removal"/>
    <property type="evidence" value="ECO:0007669"/>
    <property type="project" value="InterPro"/>
</dbReference>
<dbReference type="GO" id="GO:0000171">
    <property type="term" value="F:ribonuclease MRP activity"/>
    <property type="evidence" value="ECO:0007669"/>
    <property type="project" value="TreeGrafter"/>
</dbReference>
<dbReference type="GO" id="GO:0034965">
    <property type="term" value="P:intronic box C/D snoRNA processing"/>
    <property type="evidence" value="ECO:0007669"/>
    <property type="project" value="TreeGrafter"/>
</dbReference>
<dbReference type="GO" id="GO:0003723">
    <property type="term" value="F:RNA binding"/>
    <property type="evidence" value="ECO:0007669"/>
    <property type="project" value="TreeGrafter"/>
</dbReference>
<dbReference type="InterPro" id="IPR020241">
    <property type="entry name" value="RNase_P/MRP_Pop7_fungi"/>
</dbReference>
<dbReference type="RefSeq" id="XP_046063240.1">
    <property type="nucleotide sequence ID" value="XM_046203466.1"/>
</dbReference>
<dbReference type="Proteomes" id="UP000769157">
    <property type="component" value="Unassembled WGS sequence"/>
</dbReference>
<dbReference type="InterPro" id="IPR014612">
    <property type="entry name" value="Pop7/Rpp20"/>
</dbReference>
<evidence type="ECO:0000313" key="5">
    <source>
        <dbReference type="Proteomes" id="UP000769157"/>
    </source>
</evidence>
<evidence type="ECO:0000256" key="2">
    <source>
        <dbReference type="ARBA" id="ARBA00022694"/>
    </source>
</evidence>
<dbReference type="OrthoDB" id="5416589at2759"/>
<keyword evidence="3" id="KW-0539">Nucleus</keyword>
<dbReference type="PANTHER" id="PTHR28256:SF1">
    <property type="entry name" value="RIBONUCLEASES P_MRP PROTEIN SUBUNIT POP7"/>
    <property type="match status" value="1"/>
</dbReference>
<comment type="caution">
    <text evidence="4">The sequence shown here is derived from an EMBL/GenBank/DDBJ whole genome shotgun (WGS) entry which is preliminary data.</text>
</comment>
<dbReference type="GO" id="GO:0004526">
    <property type="term" value="F:ribonuclease P activity"/>
    <property type="evidence" value="ECO:0007669"/>
    <property type="project" value="TreeGrafter"/>
</dbReference>
<sequence>MEDYKLVKHAAPRKYSYNDSKTVIHVKSSTPFMSAVKRIDKTFGYYDSKYTKKGKPIPNENKNVGYITVRGMGKTILKVMNLALYFEHEQNRKVEVFTKTLTVLDELKSTNKDKDDVFQKRQVSCVELRIHFTKS</sequence>
<protein>
    <submittedName>
        <fullName evidence="4">Uncharacterized protein</fullName>
    </submittedName>
</protein>
<evidence type="ECO:0000256" key="3">
    <source>
        <dbReference type="ARBA" id="ARBA00023242"/>
    </source>
</evidence>
<accession>A0A9P8T8B2</accession>
<dbReference type="Pfam" id="PF12328">
    <property type="entry name" value="Rpp20"/>
    <property type="match status" value="1"/>
</dbReference>
<keyword evidence="2" id="KW-0819">tRNA processing</keyword>
<dbReference type="GO" id="GO:0006364">
    <property type="term" value="P:rRNA processing"/>
    <property type="evidence" value="ECO:0007669"/>
    <property type="project" value="TreeGrafter"/>
</dbReference>
<dbReference type="InterPro" id="IPR036882">
    <property type="entry name" value="Alba-like_dom_sf"/>
</dbReference>
<evidence type="ECO:0000313" key="4">
    <source>
        <dbReference type="EMBL" id="KAH3668826.1"/>
    </source>
</evidence>
<proteinExistence type="predicted"/>
<dbReference type="AlphaFoldDB" id="A0A9P8T8B2"/>